<dbReference type="InterPro" id="IPR018044">
    <property type="entry name" value="Peptidase_S11"/>
</dbReference>
<dbReference type="GO" id="GO:0071555">
    <property type="term" value="P:cell wall organization"/>
    <property type="evidence" value="ECO:0007669"/>
    <property type="project" value="UniProtKB-KW"/>
</dbReference>
<dbReference type="Pfam" id="PF00768">
    <property type="entry name" value="Peptidase_S11"/>
    <property type="match status" value="1"/>
</dbReference>
<evidence type="ECO:0000256" key="9">
    <source>
        <dbReference type="RuleBase" id="RU004016"/>
    </source>
</evidence>
<dbReference type="InterPro" id="IPR012338">
    <property type="entry name" value="Beta-lactam/transpept-like"/>
</dbReference>
<evidence type="ECO:0000256" key="5">
    <source>
        <dbReference type="ARBA" id="ARBA00022984"/>
    </source>
</evidence>
<feature type="active site" description="Proton acceptor" evidence="7">
    <location>
        <position position="118"/>
    </location>
</feature>
<dbReference type="Proteomes" id="UP000178127">
    <property type="component" value="Unassembled WGS sequence"/>
</dbReference>
<evidence type="ECO:0000256" key="2">
    <source>
        <dbReference type="ARBA" id="ARBA00022729"/>
    </source>
</evidence>
<dbReference type="SUPFAM" id="SSF56601">
    <property type="entry name" value="beta-lactamase/transpeptidase-like"/>
    <property type="match status" value="1"/>
</dbReference>
<accession>A0A1F4V6V3</accession>
<evidence type="ECO:0000256" key="6">
    <source>
        <dbReference type="ARBA" id="ARBA00023316"/>
    </source>
</evidence>
<dbReference type="GO" id="GO:0006508">
    <property type="term" value="P:proteolysis"/>
    <property type="evidence" value="ECO:0007669"/>
    <property type="project" value="InterPro"/>
</dbReference>
<dbReference type="STRING" id="1802620.A3D91_00480"/>
<dbReference type="PANTHER" id="PTHR21581:SF33">
    <property type="entry name" value="D-ALANYL-D-ALANINE CARBOXYPEPTIDASE DACB"/>
    <property type="match status" value="1"/>
</dbReference>
<gene>
    <name evidence="11" type="ORF">A3D91_00480</name>
</gene>
<organism evidence="11 12">
    <name type="scientific">candidate division WWE3 bacterium RIFCSPHIGHO2_02_FULL_38_14</name>
    <dbReference type="NCBI Taxonomy" id="1802620"/>
    <lineage>
        <taxon>Bacteria</taxon>
        <taxon>Katanobacteria</taxon>
    </lineage>
</organism>
<evidence type="ECO:0000256" key="4">
    <source>
        <dbReference type="ARBA" id="ARBA00022960"/>
    </source>
</evidence>
<dbReference type="Gene3D" id="3.40.710.10">
    <property type="entry name" value="DD-peptidase/beta-lactamase superfamily"/>
    <property type="match status" value="1"/>
</dbReference>
<dbReference type="PANTHER" id="PTHR21581">
    <property type="entry name" value="D-ALANYL-D-ALANINE CARBOXYPEPTIDASE"/>
    <property type="match status" value="1"/>
</dbReference>
<protein>
    <recommendedName>
        <fullName evidence="10">Peptidase S11 D-alanyl-D-alanine carboxypeptidase A N-terminal domain-containing protein</fullName>
    </recommendedName>
</protein>
<keyword evidence="4" id="KW-0133">Cell shape</keyword>
<dbReference type="EMBL" id="MEVD01000020">
    <property type="protein sequence ID" value="OGC52846.1"/>
    <property type="molecule type" value="Genomic_DNA"/>
</dbReference>
<dbReference type="AlphaFoldDB" id="A0A1F4V6V3"/>
<dbReference type="GO" id="GO:0009252">
    <property type="term" value="P:peptidoglycan biosynthetic process"/>
    <property type="evidence" value="ECO:0007669"/>
    <property type="project" value="UniProtKB-KW"/>
</dbReference>
<evidence type="ECO:0000256" key="1">
    <source>
        <dbReference type="ARBA" id="ARBA00007164"/>
    </source>
</evidence>
<name>A0A1F4V6V3_UNCKA</name>
<evidence type="ECO:0000313" key="11">
    <source>
        <dbReference type="EMBL" id="OGC52846.1"/>
    </source>
</evidence>
<feature type="active site" description="Acyl-ester intermediate" evidence="7">
    <location>
        <position position="115"/>
    </location>
</feature>
<evidence type="ECO:0000256" key="3">
    <source>
        <dbReference type="ARBA" id="ARBA00022801"/>
    </source>
</evidence>
<feature type="binding site" evidence="8">
    <location>
        <position position="275"/>
    </location>
    <ligand>
        <name>substrate</name>
    </ligand>
</feature>
<dbReference type="GO" id="GO:0008360">
    <property type="term" value="P:regulation of cell shape"/>
    <property type="evidence" value="ECO:0007669"/>
    <property type="project" value="UniProtKB-KW"/>
</dbReference>
<evidence type="ECO:0000256" key="7">
    <source>
        <dbReference type="PIRSR" id="PIRSR618044-1"/>
    </source>
</evidence>
<reference evidence="11 12" key="1">
    <citation type="journal article" date="2016" name="Nat. Commun.">
        <title>Thousands of microbial genomes shed light on interconnected biogeochemical processes in an aquifer system.</title>
        <authorList>
            <person name="Anantharaman K."/>
            <person name="Brown C.T."/>
            <person name="Hug L.A."/>
            <person name="Sharon I."/>
            <person name="Castelle C.J."/>
            <person name="Probst A.J."/>
            <person name="Thomas B.C."/>
            <person name="Singh A."/>
            <person name="Wilkins M.J."/>
            <person name="Karaoz U."/>
            <person name="Brodie E.L."/>
            <person name="Williams K.H."/>
            <person name="Hubbard S.S."/>
            <person name="Banfield J.F."/>
        </authorList>
    </citation>
    <scope>NUCLEOTIDE SEQUENCE [LARGE SCALE GENOMIC DNA]</scope>
</reference>
<keyword evidence="6" id="KW-0961">Cell wall biogenesis/degradation</keyword>
<dbReference type="PRINTS" id="PR00725">
    <property type="entry name" value="DADACBPTASE1"/>
</dbReference>
<evidence type="ECO:0000256" key="8">
    <source>
        <dbReference type="PIRSR" id="PIRSR618044-2"/>
    </source>
</evidence>
<feature type="active site" evidence="7">
    <location>
        <position position="170"/>
    </location>
</feature>
<proteinExistence type="inferred from homology"/>
<keyword evidence="5" id="KW-0573">Peptidoglycan synthesis</keyword>
<dbReference type="GO" id="GO:0009002">
    <property type="term" value="F:serine-type D-Ala-D-Ala carboxypeptidase activity"/>
    <property type="evidence" value="ECO:0007669"/>
    <property type="project" value="InterPro"/>
</dbReference>
<keyword evidence="2" id="KW-0732">Signal</keyword>
<feature type="domain" description="Peptidase S11 D-alanyl-D-alanine carboxypeptidase A N-terminal" evidence="10">
    <location>
        <begin position="80"/>
        <end position="303"/>
    </location>
</feature>
<dbReference type="InterPro" id="IPR001967">
    <property type="entry name" value="Peptidase_S11_N"/>
</dbReference>
<comment type="caution">
    <text evidence="11">The sequence shown here is derived from an EMBL/GenBank/DDBJ whole genome shotgun (WGS) entry which is preliminary data.</text>
</comment>
<evidence type="ECO:0000259" key="10">
    <source>
        <dbReference type="Pfam" id="PF00768"/>
    </source>
</evidence>
<sequence>MKKSKLLIFILFSVLGYGLFSLYKHSGSVKNVKASDQSVVKLVADDTENTAYKRYKDSIINSYDADLSWLSDKDFEEYGTSSQPEIAGEAGVLVEINSGKVLFSKEINKRMKIASLAKIMTAVVALEHRSLDTRIYIEAEAASVGENSMGISETEVYTLEELMYGLMMNSGNDAAYATAKGVAGNVERFVQWMNFKASELGLANTYFADPSGLNDTTYSTPLDLVKLSRYAMKNPKIKNIVKTVIKELPGEEHKYIALENQTNLLTTYPGVAGIKTGYTEEAGLCLVTYASNGGKEVIGVVLKSVDRKGDMILMLDHGFRTLGVNVEHNLLE</sequence>
<keyword evidence="3" id="KW-0378">Hydrolase</keyword>
<comment type="similarity">
    <text evidence="1 9">Belongs to the peptidase S11 family.</text>
</comment>
<evidence type="ECO:0000313" key="12">
    <source>
        <dbReference type="Proteomes" id="UP000178127"/>
    </source>
</evidence>